<dbReference type="OrthoDB" id="8018325at2"/>
<sequence length="129" mass="14832">MQVVQVRMARPTDQLDKVKEFYVDGFGLEVVEHFENHQGYDGLMIGLPGKGYHLEFTQHVDGSPCPAPTHDNLLVFYMPDEKQIELIVNRLEEMGYPVVEPENPYWAERGKTIEDPDGWRIVLMNTNGI</sequence>
<dbReference type="InterPro" id="IPR058997">
    <property type="entry name" value="YycE-like_C"/>
</dbReference>
<dbReference type="InterPro" id="IPR037523">
    <property type="entry name" value="VOC_core"/>
</dbReference>
<dbReference type="Pfam" id="PF22658">
    <property type="entry name" value="YycE-like_N"/>
    <property type="match status" value="1"/>
</dbReference>
<protein>
    <recommendedName>
        <fullName evidence="1">VOC domain-containing protein</fullName>
    </recommendedName>
</protein>
<dbReference type="SUPFAM" id="SSF54593">
    <property type="entry name" value="Glyoxalase/Bleomycin resistance protein/Dihydroxybiphenyl dioxygenase"/>
    <property type="match status" value="1"/>
</dbReference>
<comment type="caution">
    <text evidence="2">The sequence shown here is derived from an EMBL/GenBank/DDBJ whole genome shotgun (WGS) entry which is preliminary data.</text>
</comment>
<accession>A0A2M9F1F1</accession>
<evidence type="ECO:0000259" key="1">
    <source>
        <dbReference type="PROSITE" id="PS51819"/>
    </source>
</evidence>
<keyword evidence="3" id="KW-1185">Reference proteome</keyword>
<dbReference type="Gene3D" id="3.10.180.10">
    <property type="entry name" value="2,3-Dihydroxybiphenyl 1,2-Dioxygenase, domain 1"/>
    <property type="match status" value="1"/>
</dbReference>
<dbReference type="Proteomes" id="UP000228680">
    <property type="component" value="Unassembled WGS sequence"/>
</dbReference>
<dbReference type="PROSITE" id="PS51819">
    <property type="entry name" value="VOC"/>
    <property type="match status" value="1"/>
</dbReference>
<evidence type="ECO:0000313" key="2">
    <source>
        <dbReference type="EMBL" id="PJK17297.1"/>
    </source>
</evidence>
<dbReference type="EMBL" id="PCGR01000002">
    <property type="protein sequence ID" value="PJK17297.1"/>
    <property type="molecule type" value="Genomic_DNA"/>
</dbReference>
<proteinExistence type="predicted"/>
<dbReference type="CDD" id="cd06587">
    <property type="entry name" value="VOC"/>
    <property type="match status" value="1"/>
</dbReference>
<dbReference type="InterPro" id="IPR029068">
    <property type="entry name" value="Glyas_Bleomycin-R_OHBP_Dase"/>
</dbReference>
<dbReference type="AlphaFoldDB" id="A0A2M9F1F1"/>
<reference evidence="2 3" key="1">
    <citation type="submission" date="2017-10" db="EMBL/GenBank/DDBJ databases">
        <title>Draft genome of Chryseomicrobium casticus sp. nov.</title>
        <authorList>
            <person name="Chakraborty R."/>
            <person name="Saha T."/>
        </authorList>
    </citation>
    <scope>NUCLEOTIDE SEQUENCE [LARGE SCALE GENOMIC DNA]</scope>
    <source>
        <strain evidence="2 3">ET03</strain>
    </source>
</reference>
<dbReference type="InterPro" id="IPR058998">
    <property type="entry name" value="YycE-like_N"/>
</dbReference>
<gene>
    <name evidence="2" type="ORF">CQS04_07905</name>
</gene>
<feature type="domain" description="VOC" evidence="1">
    <location>
        <begin position="2"/>
        <end position="126"/>
    </location>
</feature>
<organism evidence="2 3">
    <name type="scientific">Chryseomicrobium excrementi</name>
    <dbReference type="NCBI Taxonomy" id="2041346"/>
    <lineage>
        <taxon>Bacteria</taxon>
        <taxon>Bacillati</taxon>
        <taxon>Bacillota</taxon>
        <taxon>Bacilli</taxon>
        <taxon>Bacillales</taxon>
        <taxon>Caryophanaceae</taxon>
        <taxon>Chryseomicrobium</taxon>
    </lineage>
</organism>
<name>A0A2M9F1F1_9BACL</name>
<dbReference type="Pfam" id="PF22659">
    <property type="entry name" value="YycE-like_C"/>
    <property type="match status" value="1"/>
</dbReference>
<evidence type="ECO:0000313" key="3">
    <source>
        <dbReference type="Proteomes" id="UP000228680"/>
    </source>
</evidence>